<dbReference type="Gene3D" id="1.10.510.10">
    <property type="entry name" value="Transferase(Phosphotransferase) domain 1"/>
    <property type="match status" value="1"/>
</dbReference>
<comment type="function">
    <text evidence="2">Functions as an E3 ubiquitin ligase.</text>
</comment>
<name>A0ABD3KVQ9_EUCGL</name>
<dbReference type="Gene3D" id="3.40.50.620">
    <property type="entry name" value="HUPs"/>
    <property type="match status" value="1"/>
</dbReference>
<dbReference type="Pfam" id="PF07714">
    <property type="entry name" value="PK_Tyr_Ser-Thr"/>
    <property type="match status" value="1"/>
</dbReference>
<dbReference type="InterPro" id="IPR051348">
    <property type="entry name" value="U-box_ubiquitin_ligases"/>
</dbReference>
<dbReference type="Proteomes" id="UP001634007">
    <property type="component" value="Unassembled WGS sequence"/>
</dbReference>
<evidence type="ECO:0000256" key="4">
    <source>
        <dbReference type="ARBA" id="ARBA00012483"/>
    </source>
</evidence>
<dbReference type="SMART" id="SM00504">
    <property type="entry name" value="Ubox"/>
    <property type="match status" value="1"/>
</dbReference>
<dbReference type="InterPro" id="IPR014729">
    <property type="entry name" value="Rossmann-like_a/b/a_fold"/>
</dbReference>
<evidence type="ECO:0000256" key="6">
    <source>
        <dbReference type="ARBA" id="ARBA00022786"/>
    </source>
</evidence>
<dbReference type="PROSITE" id="PS50011">
    <property type="entry name" value="PROTEIN_KINASE_DOM"/>
    <property type="match status" value="1"/>
</dbReference>
<dbReference type="InterPro" id="IPR003613">
    <property type="entry name" value="Ubox_domain"/>
</dbReference>
<dbReference type="CDD" id="cd16655">
    <property type="entry name" value="RING-Ubox_WDSUB1-like"/>
    <property type="match status" value="1"/>
</dbReference>
<comment type="pathway">
    <text evidence="3">Protein modification; protein ubiquitination.</text>
</comment>
<dbReference type="PROSITE" id="PS00108">
    <property type="entry name" value="PROTEIN_KINASE_ST"/>
    <property type="match status" value="1"/>
</dbReference>
<dbReference type="InterPro" id="IPR000719">
    <property type="entry name" value="Prot_kinase_dom"/>
</dbReference>
<feature type="domain" description="Protein kinase" evidence="8">
    <location>
        <begin position="329"/>
        <end position="560"/>
    </location>
</feature>
<dbReference type="SMART" id="SM00220">
    <property type="entry name" value="S_TKc"/>
    <property type="match status" value="1"/>
</dbReference>
<dbReference type="EC" id="2.3.2.27" evidence="4"/>
<comment type="catalytic activity">
    <reaction evidence="1">
        <text>S-ubiquitinyl-[E2 ubiquitin-conjugating enzyme]-L-cysteine + [acceptor protein]-L-lysine = [E2 ubiquitin-conjugating enzyme]-L-cysteine + N(6)-ubiquitinyl-[acceptor protein]-L-lysine.</text>
        <dbReference type="EC" id="2.3.2.27"/>
    </reaction>
</comment>
<evidence type="ECO:0000259" key="9">
    <source>
        <dbReference type="PROSITE" id="PS51698"/>
    </source>
</evidence>
<dbReference type="InterPro" id="IPR011009">
    <property type="entry name" value="Kinase-like_dom_sf"/>
</dbReference>
<dbReference type="InterPro" id="IPR008271">
    <property type="entry name" value="Ser/Thr_kinase_AS"/>
</dbReference>
<gene>
    <name evidence="10" type="ORF">ACJRO7_018761</name>
</gene>
<dbReference type="InterPro" id="IPR006016">
    <property type="entry name" value="UspA"/>
</dbReference>
<feature type="domain" description="U-box" evidence="9">
    <location>
        <begin position="580"/>
        <end position="653"/>
    </location>
</feature>
<comment type="caution">
    <text evidence="10">The sequence shown here is derived from an EMBL/GenBank/DDBJ whole genome shotgun (WGS) entry which is preliminary data.</text>
</comment>
<dbReference type="Gene3D" id="3.30.40.10">
    <property type="entry name" value="Zinc/RING finger domain, C3HC4 (zinc finger)"/>
    <property type="match status" value="1"/>
</dbReference>
<dbReference type="PANTHER" id="PTHR45647">
    <property type="entry name" value="OS02G0152300 PROTEIN"/>
    <property type="match status" value="1"/>
</dbReference>
<proteinExistence type="predicted"/>
<evidence type="ECO:0000256" key="2">
    <source>
        <dbReference type="ARBA" id="ARBA00003861"/>
    </source>
</evidence>
<accession>A0ABD3KVQ9</accession>
<dbReference type="Pfam" id="PF00582">
    <property type="entry name" value="Usp"/>
    <property type="match status" value="1"/>
</dbReference>
<evidence type="ECO:0000256" key="5">
    <source>
        <dbReference type="ARBA" id="ARBA00022679"/>
    </source>
</evidence>
<dbReference type="AlphaFoldDB" id="A0ABD3KVQ9"/>
<dbReference type="PANTHER" id="PTHR45647:SF100">
    <property type="entry name" value="U-BOX DOMAIN-CONTAINING PROTEIN 33"/>
    <property type="match status" value="1"/>
</dbReference>
<evidence type="ECO:0000313" key="10">
    <source>
        <dbReference type="EMBL" id="KAL3743523.1"/>
    </source>
</evidence>
<dbReference type="EMBL" id="JBJKBG010000004">
    <property type="protein sequence ID" value="KAL3743523.1"/>
    <property type="molecule type" value="Genomic_DNA"/>
</dbReference>
<dbReference type="PROSITE" id="PS51698">
    <property type="entry name" value="U_BOX"/>
    <property type="match status" value="1"/>
</dbReference>
<keyword evidence="5" id="KW-0808">Transferase</keyword>
<evidence type="ECO:0000256" key="3">
    <source>
        <dbReference type="ARBA" id="ARBA00004906"/>
    </source>
</evidence>
<reference evidence="10 11" key="1">
    <citation type="submission" date="2024-11" db="EMBL/GenBank/DDBJ databases">
        <title>Chromosome-level genome assembly of Eucalyptus globulus Labill. provides insights into its genome evolution.</title>
        <authorList>
            <person name="Li X."/>
        </authorList>
    </citation>
    <scope>NUCLEOTIDE SEQUENCE [LARGE SCALE GENOMIC DNA]</scope>
    <source>
        <strain evidence="10">CL2024</strain>
        <tissue evidence="10">Fresh tender leaves</tissue>
    </source>
</reference>
<evidence type="ECO:0000256" key="7">
    <source>
        <dbReference type="SAM" id="Coils"/>
    </source>
</evidence>
<evidence type="ECO:0000256" key="1">
    <source>
        <dbReference type="ARBA" id="ARBA00000900"/>
    </source>
</evidence>
<dbReference type="SUPFAM" id="SSF56112">
    <property type="entry name" value="Protein kinase-like (PK-like)"/>
    <property type="match status" value="1"/>
</dbReference>
<keyword evidence="7" id="KW-0175">Coiled coil</keyword>
<sequence>MEFDDGRSPARVVNDRIYVAVGRDVQESKSTLSWALENFGGDFRIIHVHQPHQLNPSPRPFHGSRSRDPQELARQQMDSILDEYIHMCSQAEVRAKKRFIEMQDIGEGIVELVEQHAITKLVMGAAADRRYFEGMMLTSTKAKFVNQHAQRSCSIWFVCHGHRIYLREGDSNTSDVGITPSVSQGSSVAESGLQNVRIPLGSVHSRSNSSEVEDNLASVQYESSEGSNYISEANSARAYEGSSQNQSYIGMLKALENMHNEELRVRKDLEESLALEKEAFEALKNQHEELEMLYEDALKANSELPANQTSEPSGAHGQDFISEFSGYELEAALQIQEGEYGTTFRGSLHHTQVVIKMMQPRNYQQAVRHVTKLRHPNLVTLIGVSPDPPALIYEYPPNGSLEDQLGARHTSNHLSWQTRICICADTCAALMFLHSCHGMVHGDLKPGNILLDSNFTAKIADFGLHSAPSHPASTGELSFASDVYSFGYVLLRLLTGRSALNLDEVMQNALDGENLSGLLDPTAGHWPFEQATELAHLAISCRDIASDNRPYLASQVWPVLERMRTEASLSSRSGPEEPSEPPEHFLCPISYEIMRDPHVAADGFTYEASEIRRWLNDGHDTSPMTNNPLSTLDLFPNQALRSMIQEWRQRHNL</sequence>
<protein>
    <recommendedName>
        <fullName evidence="4">RING-type E3 ubiquitin transferase</fullName>
        <ecNumber evidence="4">2.3.2.27</ecNumber>
    </recommendedName>
</protein>
<dbReference type="InterPro" id="IPR013083">
    <property type="entry name" value="Znf_RING/FYVE/PHD"/>
</dbReference>
<feature type="coiled-coil region" evidence="7">
    <location>
        <begin position="252"/>
        <end position="303"/>
    </location>
</feature>
<dbReference type="GO" id="GO:0061630">
    <property type="term" value="F:ubiquitin protein ligase activity"/>
    <property type="evidence" value="ECO:0007669"/>
    <property type="project" value="UniProtKB-EC"/>
</dbReference>
<dbReference type="SUPFAM" id="SSF57850">
    <property type="entry name" value="RING/U-box"/>
    <property type="match status" value="1"/>
</dbReference>
<keyword evidence="11" id="KW-1185">Reference proteome</keyword>
<dbReference type="InterPro" id="IPR001245">
    <property type="entry name" value="Ser-Thr/Tyr_kinase_cat_dom"/>
</dbReference>
<evidence type="ECO:0000313" key="11">
    <source>
        <dbReference type="Proteomes" id="UP001634007"/>
    </source>
</evidence>
<keyword evidence="6" id="KW-0833">Ubl conjugation pathway</keyword>
<evidence type="ECO:0000259" key="8">
    <source>
        <dbReference type="PROSITE" id="PS50011"/>
    </source>
</evidence>
<dbReference type="CDD" id="cd01989">
    <property type="entry name" value="USP_STK_Ubox_N"/>
    <property type="match status" value="1"/>
</dbReference>
<organism evidence="10 11">
    <name type="scientific">Eucalyptus globulus</name>
    <name type="common">Tasmanian blue gum</name>
    <dbReference type="NCBI Taxonomy" id="34317"/>
    <lineage>
        <taxon>Eukaryota</taxon>
        <taxon>Viridiplantae</taxon>
        <taxon>Streptophyta</taxon>
        <taxon>Embryophyta</taxon>
        <taxon>Tracheophyta</taxon>
        <taxon>Spermatophyta</taxon>
        <taxon>Magnoliopsida</taxon>
        <taxon>eudicotyledons</taxon>
        <taxon>Gunneridae</taxon>
        <taxon>Pentapetalae</taxon>
        <taxon>rosids</taxon>
        <taxon>malvids</taxon>
        <taxon>Myrtales</taxon>
        <taxon>Myrtaceae</taxon>
        <taxon>Myrtoideae</taxon>
        <taxon>Eucalypteae</taxon>
        <taxon>Eucalyptus</taxon>
    </lineage>
</organism>
<dbReference type="Pfam" id="PF04564">
    <property type="entry name" value="U-box"/>
    <property type="match status" value="1"/>
</dbReference>
<dbReference type="SUPFAM" id="SSF52402">
    <property type="entry name" value="Adenine nucleotide alpha hydrolases-like"/>
    <property type="match status" value="1"/>
</dbReference>